<gene>
    <name evidence="6" type="ORF">EIL87_14400</name>
</gene>
<evidence type="ECO:0000256" key="4">
    <source>
        <dbReference type="SAM" id="Phobius"/>
    </source>
</evidence>
<dbReference type="Gene3D" id="1.10.10.1320">
    <property type="entry name" value="Anti-sigma factor, zinc-finger domain"/>
    <property type="match status" value="1"/>
</dbReference>
<feature type="domain" description="Putative zinc-finger" evidence="5">
    <location>
        <begin position="59"/>
        <end position="91"/>
    </location>
</feature>
<sequence>MPDHAHLRASVPLLPNPGRQHLGTALQDRRPRADHTSMGMIIRTGRAGTGTTHSTGHERFQDLLSAYATGDLDDVEWLMMRTHLSECAHCQAQMSRPPLWNRAAPRLITSEHEVPDRSARDAAPGWTVALGVVLVATLVAFGVGYALGGS</sequence>
<evidence type="ECO:0000259" key="5">
    <source>
        <dbReference type="Pfam" id="PF13490"/>
    </source>
</evidence>
<keyword evidence="4" id="KW-0812">Transmembrane</keyword>
<dbReference type="InterPro" id="IPR027383">
    <property type="entry name" value="Znf_put"/>
</dbReference>
<keyword evidence="4" id="KW-1133">Transmembrane helix</keyword>
<dbReference type="AlphaFoldDB" id="A0A3R8VF25"/>
<dbReference type="EMBL" id="RSAA01000014">
    <property type="protein sequence ID" value="RRO16234.1"/>
    <property type="molecule type" value="Genomic_DNA"/>
</dbReference>
<keyword evidence="1" id="KW-0805">Transcription regulation</keyword>
<name>A0A3R8VF25_9PSEU</name>
<keyword evidence="7" id="KW-1185">Reference proteome</keyword>
<comment type="caution">
    <text evidence="6">The sequence shown here is derived from an EMBL/GenBank/DDBJ whole genome shotgun (WGS) entry which is preliminary data.</text>
</comment>
<evidence type="ECO:0000313" key="7">
    <source>
        <dbReference type="Proteomes" id="UP000274515"/>
    </source>
</evidence>
<dbReference type="Pfam" id="PF13490">
    <property type="entry name" value="zf-HC2"/>
    <property type="match status" value="1"/>
</dbReference>
<evidence type="ECO:0000256" key="2">
    <source>
        <dbReference type="ARBA" id="ARBA00023163"/>
    </source>
</evidence>
<keyword evidence="4" id="KW-0472">Membrane</keyword>
<keyword evidence="2" id="KW-0804">Transcription</keyword>
<evidence type="ECO:0000256" key="3">
    <source>
        <dbReference type="SAM" id="MobiDB-lite"/>
    </source>
</evidence>
<evidence type="ECO:0000313" key="6">
    <source>
        <dbReference type="EMBL" id="RRO16234.1"/>
    </source>
</evidence>
<dbReference type="InterPro" id="IPR041916">
    <property type="entry name" value="Anti_sigma_zinc_sf"/>
</dbReference>
<proteinExistence type="predicted"/>
<organism evidence="6 7">
    <name type="scientific">Saccharopolyspora rhizosphaerae</name>
    <dbReference type="NCBI Taxonomy" id="2492662"/>
    <lineage>
        <taxon>Bacteria</taxon>
        <taxon>Bacillati</taxon>
        <taxon>Actinomycetota</taxon>
        <taxon>Actinomycetes</taxon>
        <taxon>Pseudonocardiales</taxon>
        <taxon>Pseudonocardiaceae</taxon>
        <taxon>Saccharopolyspora</taxon>
    </lineage>
</organism>
<evidence type="ECO:0000256" key="1">
    <source>
        <dbReference type="ARBA" id="ARBA00023015"/>
    </source>
</evidence>
<feature type="region of interest" description="Disordered" evidence="3">
    <location>
        <begin position="1"/>
        <end position="36"/>
    </location>
</feature>
<protein>
    <submittedName>
        <fullName evidence="6">Zf-HC2 domain-containing protein</fullName>
    </submittedName>
</protein>
<reference evidence="6 7" key="1">
    <citation type="submission" date="2018-11" db="EMBL/GenBank/DDBJ databases">
        <title>Saccharopolyspora rhizosphaerae sp. nov., an actinomycete isolated from rhizosphere soil in Thailand.</title>
        <authorList>
            <person name="Intra B."/>
            <person name="Euanorasetr J."/>
            <person name="Take A."/>
            <person name="Inahashi Y."/>
            <person name="Mori M."/>
            <person name="Panbangred W."/>
            <person name="Matsumoto A."/>
        </authorList>
    </citation>
    <scope>NUCLEOTIDE SEQUENCE [LARGE SCALE GENOMIC DNA]</scope>
    <source>
        <strain evidence="6 7">H219</strain>
    </source>
</reference>
<dbReference type="Proteomes" id="UP000274515">
    <property type="component" value="Unassembled WGS sequence"/>
</dbReference>
<accession>A0A3R8VF25</accession>
<feature type="transmembrane region" description="Helical" evidence="4">
    <location>
        <begin position="126"/>
        <end position="147"/>
    </location>
</feature>